<dbReference type="PANTHER" id="PTHR43310:SF1">
    <property type="entry name" value="SULFATE TRANSPORTER YBAR-RELATED"/>
    <property type="match status" value="1"/>
</dbReference>
<proteinExistence type="predicted"/>
<dbReference type="Gene3D" id="3.30.750.24">
    <property type="entry name" value="STAS domain"/>
    <property type="match status" value="1"/>
</dbReference>
<reference evidence="8" key="1">
    <citation type="submission" date="2021-01" db="EMBL/GenBank/DDBJ databases">
        <authorList>
            <person name="Corre E."/>
            <person name="Pelletier E."/>
            <person name="Niang G."/>
            <person name="Scheremetjew M."/>
            <person name="Finn R."/>
            <person name="Kale V."/>
            <person name="Holt S."/>
            <person name="Cochrane G."/>
            <person name="Meng A."/>
            <person name="Brown T."/>
            <person name="Cohen L."/>
        </authorList>
    </citation>
    <scope>NUCLEOTIDE SEQUENCE</scope>
    <source>
        <strain evidence="8">GSO104</strain>
    </source>
</reference>
<feature type="transmembrane region" description="Helical" evidence="6">
    <location>
        <begin position="311"/>
        <end position="331"/>
    </location>
</feature>
<dbReference type="Pfam" id="PF01740">
    <property type="entry name" value="STAS"/>
    <property type="match status" value="1"/>
</dbReference>
<dbReference type="Pfam" id="PF00916">
    <property type="entry name" value="Sulfate_transp"/>
    <property type="match status" value="1"/>
</dbReference>
<dbReference type="InterPro" id="IPR052706">
    <property type="entry name" value="Membrane-Transporter-like"/>
</dbReference>
<feature type="transmembrane region" description="Helical" evidence="6">
    <location>
        <begin position="598"/>
        <end position="629"/>
    </location>
</feature>
<keyword evidence="4 6" id="KW-0472">Membrane</keyword>
<dbReference type="SUPFAM" id="SSF52091">
    <property type="entry name" value="SpoIIaa-like"/>
    <property type="match status" value="1"/>
</dbReference>
<feature type="transmembrane region" description="Helical" evidence="6">
    <location>
        <begin position="525"/>
        <end position="545"/>
    </location>
</feature>
<feature type="transmembrane region" description="Helical" evidence="6">
    <location>
        <begin position="246"/>
        <end position="269"/>
    </location>
</feature>
<dbReference type="AlphaFoldDB" id="A0A7S4VWB3"/>
<protein>
    <recommendedName>
        <fullName evidence="7">STAS domain-containing protein</fullName>
    </recommendedName>
</protein>
<dbReference type="InterPro" id="IPR036513">
    <property type="entry name" value="STAS_dom_sf"/>
</dbReference>
<gene>
    <name evidence="8" type="ORF">DBRI00130_LOCUS23288</name>
</gene>
<feature type="transmembrane region" description="Helical" evidence="6">
    <location>
        <begin position="486"/>
        <end position="505"/>
    </location>
</feature>
<accession>A0A7S4VWB3</accession>
<feature type="transmembrane region" description="Helical" evidence="6">
    <location>
        <begin position="281"/>
        <end position="304"/>
    </location>
</feature>
<evidence type="ECO:0000256" key="5">
    <source>
        <dbReference type="SAM" id="MobiDB-lite"/>
    </source>
</evidence>
<evidence type="ECO:0000256" key="4">
    <source>
        <dbReference type="ARBA" id="ARBA00023136"/>
    </source>
</evidence>
<comment type="subcellular location">
    <subcellularLocation>
        <location evidence="1">Membrane</location>
        <topology evidence="1">Multi-pass membrane protein</topology>
    </subcellularLocation>
</comment>
<sequence>MGYNESFDNNIANEQSIEASFDDTYQGQNTVSGDESEGNFHEHLDGDEGDYEGDMLEEQYSPHDDDMDMDMDDDGEGVDNDYEQAVAAGSAVAAGAPHSVLGTANMAYEDIEHEDSLTLDVEGDRGVEVHEGIEMEDYHDEEETLEENTMDENTYGEEETYDVREVEDMMVHDSKPGDINCWCVPTRVKGCGNFFARTVAWTKLNKCELIGGITVSMAQIPETISAALIAGVSPTLALQSTWAMNLIATLVGGCPGLVTGASGTVAIALMNLVKNHGVSYIWPAIILAGIIQIVFGILGFGAVVRLVPYPVLTGFANAMALLIVALQLRFWRVSADDAFAGDGRKLIVTGHSWQHFADGSTEWADLSTSVVMLIEAVVSLIICFALPRVTKIVPSAFVAILFGLIMNIALVKNIGYSSFTVQDYGSAEIVDLHTMFSSKHRVPINFETLEKIYLTSIAVFGVSLIETLMSSNILDELSGQRAQRNRVSLGVGAGNVVSGLIGGMGGSASTGMTILANLSNANTRLSSFVASVFFVLIVYAAPVLVNHIPLATIAGVMFYVAIKLFRWRSIVQLVAALLPLRARETLHLDCKVSRSDIFTMLVVMAISLVFDFAIAVLVGVVMAVFIFVWDSSNRIVIEKEVIEEEGTVTYNISGPIFFATAQGFIDIFETEDFEGDPEEVVIMLEGANVYDWSGMKALKTVHDRLADLGKVVALASISPSSRQLMEKNATMWAGVSFLEVEEIDEEMTTGYSTVKPASTMGDSKTEYD</sequence>
<feature type="transmembrane region" description="Helical" evidence="6">
    <location>
        <begin position="393"/>
        <end position="411"/>
    </location>
</feature>
<feature type="domain" description="STAS" evidence="7">
    <location>
        <begin position="637"/>
        <end position="726"/>
    </location>
</feature>
<evidence type="ECO:0000256" key="1">
    <source>
        <dbReference type="ARBA" id="ARBA00004141"/>
    </source>
</evidence>
<feature type="transmembrane region" description="Helical" evidence="6">
    <location>
        <begin position="557"/>
        <end position="578"/>
    </location>
</feature>
<evidence type="ECO:0000256" key="2">
    <source>
        <dbReference type="ARBA" id="ARBA00022692"/>
    </source>
</evidence>
<evidence type="ECO:0000259" key="7">
    <source>
        <dbReference type="PROSITE" id="PS50801"/>
    </source>
</evidence>
<evidence type="ECO:0000256" key="3">
    <source>
        <dbReference type="ARBA" id="ARBA00022989"/>
    </source>
</evidence>
<keyword evidence="3 6" id="KW-1133">Transmembrane helix</keyword>
<dbReference type="InterPro" id="IPR011547">
    <property type="entry name" value="SLC26A/SulP_dom"/>
</dbReference>
<evidence type="ECO:0000256" key="6">
    <source>
        <dbReference type="SAM" id="Phobius"/>
    </source>
</evidence>
<feature type="transmembrane region" description="Helical" evidence="6">
    <location>
        <begin position="366"/>
        <end position="386"/>
    </location>
</feature>
<dbReference type="PROSITE" id="PS50801">
    <property type="entry name" value="STAS"/>
    <property type="match status" value="1"/>
</dbReference>
<keyword evidence="2 6" id="KW-0812">Transmembrane</keyword>
<name>A0A7S4VWB3_9STRA</name>
<dbReference type="GO" id="GO:0016020">
    <property type="term" value="C:membrane"/>
    <property type="evidence" value="ECO:0007669"/>
    <property type="project" value="UniProtKB-SubCell"/>
</dbReference>
<feature type="region of interest" description="Disordered" evidence="5">
    <location>
        <begin position="25"/>
        <end position="62"/>
    </location>
</feature>
<dbReference type="EMBL" id="HBNS01029595">
    <property type="protein sequence ID" value="CAE4623172.1"/>
    <property type="molecule type" value="Transcribed_RNA"/>
</dbReference>
<feature type="transmembrane region" description="Helical" evidence="6">
    <location>
        <begin position="452"/>
        <end position="474"/>
    </location>
</feature>
<feature type="compositionally biased region" description="Acidic residues" evidence="5">
    <location>
        <begin position="47"/>
        <end position="57"/>
    </location>
</feature>
<organism evidence="8">
    <name type="scientific">Ditylum brightwellii</name>
    <dbReference type="NCBI Taxonomy" id="49249"/>
    <lineage>
        <taxon>Eukaryota</taxon>
        <taxon>Sar</taxon>
        <taxon>Stramenopiles</taxon>
        <taxon>Ochrophyta</taxon>
        <taxon>Bacillariophyta</taxon>
        <taxon>Mediophyceae</taxon>
        <taxon>Lithodesmiophycidae</taxon>
        <taxon>Lithodesmiales</taxon>
        <taxon>Lithodesmiaceae</taxon>
        <taxon>Ditylum</taxon>
    </lineage>
</organism>
<dbReference type="CDD" id="cd07042">
    <property type="entry name" value="STAS_SulP_like_sulfate_transporter"/>
    <property type="match status" value="1"/>
</dbReference>
<evidence type="ECO:0000313" key="8">
    <source>
        <dbReference type="EMBL" id="CAE4623172.1"/>
    </source>
</evidence>
<dbReference type="InterPro" id="IPR002645">
    <property type="entry name" value="STAS_dom"/>
</dbReference>
<dbReference type="PANTHER" id="PTHR43310">
    <property type="entry name" value="SULFATE TRANSPORTER YBAR-RELATED"/>
    <property type="match status" value="1"/>
</dbReference>